<organism evidence="1 2">
    <name type="scientific">Parolsenella catena</name>
    <dbReference type="NCBI Taxonomy" id="2003188"/>
    <lineage>
        <taxon>Bacteria</taxon>
        <taxon>Bacillati</taxon>
        <taxon>Actinomycetota</taxon>
        <taxon>Coriobacteriia</taxon>
        <taxon>Coriobacteriales</taxon>
        <taxon>Atopobiaceae</taxon>
        <taxon>Parolsenella</taxon>
    </lineage>
</organism>
<sequence>MDARKASKRYRQPVQQRSACVAEDEFGAKHGLGSQDVFLTLPATKAVPVALSRIEVTARAHELVGRSAVECGLELAVMRREASMCPLGLVKQDAYLDVPFCAHVSSVRLVQGNRGDVEKT</sequence>
<dbReference type="EMBL" id="AP019367">
    <property type="protein sequence ID" value="BBH49907.1"/>
    <property type="molecule type" value="Genomic_DNA"/>
</dbReference>
<dbReference type="KEGG" id="pcat:Pcatena_04940"/>
<reference evidence="2" key="1">
    <citation type="submission" date="2018-11" db="EMBL/GenBank/DDBJ databases">
        <title>Comparative genomics of Parolsenella catena and Libanicoccus massiliensis: Reclassification of Libanicoccus massiliensis as Parolsenella massiliensis comb. nov.</title>
        <authorList>
            <person name="Sakamoto M."/>
            <person name="Ikeyama N."/>
            <person name="Murakami T."/>
            <person name="Mori H."/>
            <person name="Yuki M."/>
            <person name="Ohkuma M."/>
        </authorList>
    </citation>
    <scope>NUCLEOTIDE SEQUENCE [LARGE SCALE GENOMIC DNA]</scope>
    <source>
        <strain evidence="2">JCM 31932</strain>
    </source>
</reference>
<name>A0A3G9JWR4_9ACTN</name>
<dbReference type="Proteomes" id="UP000273154">
    <property type="component" value="Chromosome"/>
</dbReference>
<gene>
    <name evidence="1" type="ORF">Pcatena_04940</name>
</gene>
<evidence type="ECO:0000313" key="1">
    <source>
        <dbReference type="EMBL" id="BBH49907.1"/>
    </source>
</evidence>
<accession>A0A3G9JWR4</accession>
<dbReference type="AlphaFoldDB" id="A0A3G9JWR4"/>
<keyword evidence="2" id="KW-1185">Reference proteome</keyword>
<evidence type="ECO:0000313" key="2">
    <source>
        <dbReference type="Proteomes" id="UP000273154"/>
    </source>
</evidence>
<protein>
    <submittedName>
        <fullName evidence="1">Uncharacterized protein</fullName>
    </submittedName>
</protein>
<proteinExistence type="predicted"/>